<dbReference type="Pfam" id="PF04290">
    <property type="entry name" value="DctQ"/>
    <property type="match status" value="1"/>
</dbReference>
<dbReference type="EMBL" id="SJDU01000108">
    <property type="protein sequence ID" value="TKZ35395.1"/>
    <property type="molecule type" value="Genomic_DNA"/>
</dbReference>
<dbReference type="Proteomes" id="UP000310168">
    <property type="component" value="Unassembled WGS sequence"/>
</dbReference>
<sequence length="160" mass="18561">MTKNILRRKIMKKFFDYFEEIICAFGLIVMTIFTFIGVISRKLPNVNLSWTMELVTTVFVWVCALASASVFKTNSHMGFSYIMEKLEGKPKFIHKIIRIIIIFANYTIWIIYGFRMVMMQIKSGMVTSVMQTPGYLIGLAIPISAILSIIRIIQYETRHN</sequence>
<accession>A0ABY2TRF7</accession>
<feature type="transmembrane region" description="Helical" evidence="9">
    <location>
        <begin position="92"/>
        <end position="114"/>
    </location>
</feature>
<evidence type="ECO:0000313" key="12">
    <source>
        <dbReference type="Proteomes" id="UP000310168"/>
    </source>
</evidence>
<protein>
    <submittedName>
        <fullName evidence="11">TRAP transporter small permease</fullName>
    </submittedName>
</protein>
<evidence type="ECO:0000256" key="8">
    <source>
        <dbReference type="ARBA" id="ARBA00038436"/>
    </source>
</evidence>
<evidence type="ECO:0000256" key="9">
    <source>
        <dbReference type="SAM" id="Phobius"/>
    </source>
</evidence>
<evidence type="ECO:0000256" key="6">
    <source>
        <dbReference type="ARBA" id="ARBA00022989"/>
    </source>
</evidence>
<keyword evidence="4" id="KW-0997">Cell inner membrane</keyword>
<comment type="caution">
    <text evidence="11">The sequence shown here is derived from an EMBL/GenBank/DDBJ whole genome shotgun (WGS) entry which is preliminary data.</text>
</comment>
<dbReference type="InterPro" id="IPR055348">
    <property type="entry name" value="DctQ"/>
</dbReference>
<comment type="similarity">
    <text evidence="8">Belongs to the TRAP transporter small permease family.</text>
</comment>
<keyword evidence="5 9" id="KW-0812">Transmembrane</keyword>
<evidence type="ECO:0000256" key="1">
    <source>
        <dbReference type="ARBA" id="ARBA00004429"/>
    </source>
</evidence>
<comment type="subcellular location">
    <subcellularLocation>
        <location evidence="1">Cell inner membrane</location>
        <topology evidence="1">Multi-pass membrane protein</topology>
    </subcellularLocation>
</comment>
<gene>
    <name evidence="11" type="ORF">EZH24_05495</name>
</gene>
<dbReference type="PANTHER" id="PTHR35011:SF2">
    <property type="entry name" value="2,3-DIKETO-L-GULONATE TRAP TRANSPORTER SMALL PERMEASE PROTEIN YIAM"/>
    <property type="match status" value="1"/>
</dbReference>
<evidence type="ECO:0000256" key="4">
    <source>
        <dbReference type="ARBA" id="ARBA00022519"/>
    </source>
</evidence>
<keyword evidence="7 9" id="KW-0472">Membrane</keyword>
<name>A0ABY2TRF7_9SPIR</name>
<evidence type="ECO:0000313" key="11">
    <source>
        <dbReference type="EMBL" id="TKZ35395.1"/>
    </source>
</evidence>
<feature type="transmembrane region" description="Helical" evidence="9">
    <location>
        <begin position="52"/>
        <end position="71"/>
    </location>
</feature>
<reference evidence="11 12" key="1">
    <citation type="journal article" date="2019" name="Anaerobe">
        <title>Brachyspira catarrhinii sp. nov., an anaerobic intestinal spirochaete isolated from vervet monkeys may have been misidentified as Brachyspira aalborgi in previous studies.</title>
        <authorList>
            <person name="Phillips N.D."/>
            <person name="La T."/>
            <person name="Hampson D.J."/>
        </authorList>
    </citation>
    <scope>NUCLEOTIDE SEQUENCE [LARGE SCALE GENOMIC DNA]</scope>
    <source>
        <strain evidence="11 12">Z12</strain>
    </source>
</reference>
<evidence type="ECO:0000259" key="10">
    <source>
        <dbReference type="Pfam" id="PF04290"/>
    </source>
</evidence>
<keyword evidence="2" id="KW-0813">Transport</keyword>
<feature type="domain" description="Tripartite ATP-independent periplasmic transporters DctQ component" evidence="10">
    <location>
        <begin position="30"/>
        <end position="154"/>
    </location>
</feature>
<proteinExistence type="inferred from homology"/>
<evidence type="ECO:0000256" key="5">
    <source>
        <dbReference type="ARBA" id="ARBA00022692"/>
    </source>
</evidence>
<feature type="transmembrane region" description="Helical" evidence="9">
    <location>
        <begin position="21"/>
        <end position="40"/>
    </location>
</feature>
<feature type="transmembrane region" description="Helical" evidence="9">
    <location>
        <begin position="134"/>
        <end position="153"/>
    </location>
</feature>
<evidence type="ECO:0000256" key="7">
    <source>
        <dbReference type="ARBA" id="ARBA00023136"/>
    </source>
</evidence>
<keyword evidence="6 9" id="KW-1133">Transmembrane helix</keyword>
<dbReference type="PANTHER" id="PTHR35011">
    <property type="entry name" value="2,3-DIKETO-L-GULONATE TRAP TRANSPORTER SMALL PERMEASE PROTEIN YIAM"/>
    <property type="match status" value="1"/>
</dbReference>
<keyword evidence="3" id="KW-1003">Cell membrane</keyword>
<dbReference type="InterPro" id="IPR007387">
    <property type="entry name" value="TRAP_DctQ"/>
</dbReference>
<keyword evidence="12" id="KW-1185">Reference proteome</keyword>
<evidence type="ECO:0000256" key="2">
    <source>
        <dbReference type="ARBA" id="ARBA00022448"/>
    </source>
</evidence>
<organism evidence="11 12">
    <name type="scientific">Brachyspira catarrhinii</name>
    <dbReference type="NCBI Taxonomy" id="2528966"/>
    <lineage>
        <taxon>Bacteria</taxon>
        <taxon>Pseudomonadati</taxon>
        <taxon>Spirochaetota</taxon>
        <taxon>Spirochaetia</taxon>
        <taxon>Brachyspirales</taxon>
        <taxon>Brachyspiraceae</taxon>
        <taxon>Brachyspira</taxon>
    </lineage>
</organism>
<evidence type="ECO:0000256" key="3">
    <source>
        <dbReference type="ARBA" id="ARBA00022475"/>
    </source>
</evidence>